<gene>
    <name evidence="3" type="ORF">M513_10469</name>
</gene>
<keyword evidence="4" id="KW-1185">Reference proteome</keyword>
<evidence type="ECO:0000313" key="4">
    <source>
        <dbReference type="Proteomes" id="UP000030764"/>
    </source>
</evidence>
<keyword evidence="2" id="KW-0732">Signal</keyword>
<evidence type="ECO:0000256" key="2">
    <source>
        <dbReference type="SAM" id="SignalP"/>
    </source>
</evidence>
<accession>A0A085LUN9</accession>
<dbReference type="EMBL" id="KL363287">
    <property type="protein sequence ID" value="KFD48685.1"/>
    <property type="molecule type" value="Genomic_DNA"/>
</dbReference>
<dbReference type="AlphaFoldDB" id="A0A085LUN9"/>
<dbReference type="Proteomes" id="UP000030764">
    <property type="component" value="Unassembled WGS sequence"/>
</dbReference>
<feature type="chain" id="PRO_5001794775" evidence="2">
    <location>
        <begin position="21"/>
        <end position="197"/>
    </location>
</feature>
<protein>
    <submittedName>
        <fullName evidence="3">Uncharacterized protein</fullName>
    </submittedName>
</protein>
<feature type="transmembrane region" description="Helical" evidence="1">
    <location>
        <begin position="131"/>
        <end position="155"/>
    </location>
</feature>
<keyword evidence="1" id="KW-0812">Transmembrane</keyword>
<keyword evidence="1" id="KW-1133">Transmembrane helix</keyword>
<proteinExistence type="predicted"/>
<name>A0A085LUN9_9BILA</name>
<sequence length="197" mass="22452">MVIQWKFLLAMQVFIFFGDADVGPPPKGTSDWFYYGFEALKDVDRWAVDMSRQNPRGMLRAFGLSIDKWSPWGYTGTWTAEPSTFPSKRIVDLVTDPPITERTTEVPSNTSFIPEKWKEEAGEQSEKSNSVLIYVSAVVTAAIVTLIVVTVFFALRRKKRLHESRSARKRKALWRDDIYGKNGQRSFAFGGTLLAMQ</sequence>
<feature type="non-terminal residue" evidence="3">
    <location>
        <position position="197"/>
    </location>
</feature>
<evidence type="ECO:0000256" key="1">
    <source>
        <dbReference type="SAM" id="Phobius"/>
    </source>
</evidence>
<evidence type="ECO:0000313" key="3">
    <source>
        <dbReference type="EMBL" id="KFD48685.1"/>
    </source>
</evidence>
<keyword evidence="1" id="KW-0472">Membrane</keyword>
<reference evidence="3 4" key="1">
    <citation type="journal article" date="2014" name="Nat. Genet.">
        <title>Genome and transcriptome of the porcine whipworm Trichuris suis.</title>
        <authorList>
            <person name="Jex A.R."/>
            <person name="Nejsum P."/>
            <person name="Schwarz E.M."/>
            <person name="Hu L."/>
            <person name="Young N.D."/>
            <person name="Hall R.S."/>
            <person name="Korhonen P.K."/>
            <person name="Liao S."/>
            <person name="Thamsborg S."/>
            <person name="Xia J."/>
            <person name="Xu P."/>
            <person name="Wang S."/>
            <person name="Scheerlinck J.P."/>
            <person name="Hofmann A."/>
            <person name="Sternberg P.W."/>
            <person name="Wang J."/>
            <person name="Gasser R.B."/>
        </authorList>
    </citation>
    <scope>NUCLEOTIDE SEQUENCE [LARGE SCALE GENOMIC DNA]</scope>
    <source>
        <strain evidence="3">DCEP-RM93M</strain>
    </source>
</reference>
<feature type="signal peptide" evidence="2">
    <location>
        <begin position="1"/>
        <end position="20"/>
    </location>
</feature>
<organism evidence="3 4">
    <name type="scientific">Trichuris suis</name>
    <name type="common">pig whipworm</name>
    <dbReference type="NCBI Taxonomy" id="68888"/>
    <lineage>
        <taxon>Eukaryota</taxon>
        <taxon>Metazoa</taxon>
        <taxon>Ecdysozoa</taxon>
        <taxon>Nematoda</taxon>
        <taxon>Enoplea</taxon>
        <taxon>Dorylaimia</taxon>
        <taxon>Trichinellida</taxon>
        <taxon>Trichuridae</taxon>
        <taxon>Trichuris</taxon>
    </lineage>
</organism>